<gene>
    <name evidence="6" type="ORF">EPUL_004864</name>
</gene>
<keyword evidence="2" id="KW-0819">tRNA processing</keyword>
<dbReference type="InterPro" id="IPR020094">
    <property type="entry name" value="TruA/RsuA/RluB/E/F_N"/>
</dbReference>
<dbReference type="GO" id="GO:0031119">
    <property type="term" value="P:tRNA pseudouridine synthesis"/>
    <property type="evidence" value="ECO:0007669"/>
    <property type="project" value="TreeGrafter"/>
</dbReference>
<evidence type="ECO:0000313" key="6">
    <source>
        <dbReference type="EMBL" id="POS83794.1"/>
    </source>
</evidence>
<dbReference type="Proteomes" id="UP000237438">
    <property type="component" value="Unassembled WGS sequence"/>
</dbReference>
<feature type="compositionally biased region" description="Basic and acidic residues" evidence="4">
    <location>
        <begin position="16"/>
        <end position="26"/>
    </location>
</feature>
<dbReference type="Gene3D" id="3.30.70.580">
    <property type="entry name" value="Pseudouridine synthase I, catalytic domain, N-terminal subdomain"/>
    <property type="match status" value="1"/>
</dbReference>
<dbReference type="GO" id="GO:0009982">
    <property type="term" value="F:pseudouridine synthase activity"/>
    <property type="evidence" value="ECO:0007669"/>
    <property type="project" value="InterPro"/>
</dbReference>
<dbReference type="HAMAP" id="MF_00171">
    <property type="entry name" value="TruA"/>
    <property type="match status" value="1"/>
</dbReference>
<protein>
    <recommendedName>
        <fullName evidence="5">Pseudouridine synthase I TruA alpha/beta domain-containing protein</fullName>
    </recommendedName>
</protein>
<dbReference type="InterPro" id="IPR020103">
    <property type="entry name" value="PsdUridine_synth_cat_dom_sf"/>
</dbReference>
<feature type="compositionally biased region" description="Polar residues" evidence="4">
    <location>
        <begin position="1"/>
        <end position="15"/>
    </location>
</feature>
<keyword evidence="7" id="KW-1185">Reference proteome</keyword>
<dbReference type="InterPro" id="IPR020095">
    <property type="entry name" value="PsdUridine_synth_TruA_C"/>
</dbReference>
<dbReference type="PANTHER" id="PTHR11142:SF5">
    <property type="entry name" value="TRNA PSEUDOURIDINE(38_39) SYNTHASE"/>
    <property type="match status" value="1"/>
</dbReference>
<dbReference type="PANTHER" id="PTHR11142">
    <property type="entry name" value="PSEUDOURIDYLATE SYNTHASE"/>
    <property type="match status" value="1"/>
</dbReference>
<evidence type="ECO:0000256" key="2">
    <source>
        <dbReference type="ARBA" id="ARBA00022694"/>
    </source>
</evidence>
<evidence type="ECO:0000256" key="4">
    <source>
        <dbReference type="SAM" id="MobiDB-lite"/>
    </source>
</evidence>
<feature type="compositionally biased region" description="Basic and acidic residues" evidence="4">
    <location>
        <begin position="57"/>
        <end position="98"/>
    </location>
</feature>
<dbReference type="InterPro" id="IPR001406">
    <property type="entry name" value="PsdUridine_synth_TruA"/>
</dbReference>
<proteinExistence type="inferred from homology"/>
<feature type="region of interest" description="Disordered" evidence="4">
    <location>
        <begin position="568"/>
        <end position="590"/>
    </location>
</feature>
<dbReference type="GO" id="GO:0003723">
    <property type="term" value="F:RNA binding"/>
    <property type="evidence" value="ECO:0007669"/>
    <property type="project" value="InterPro"/>
</dbReference>
<dbReference type="SUPFAM" id="SSF55120">
    <property type="entry name" value="Pseudouridine synthase"/>
    <property type="match status" value="1"/>
</dbReference>
<dbReference type="AlphaFoldDB" id="A0A2S4PP62"/>
<dbReference type="Pfam" id="PF01416">
    <property type="entry name" value="PseudoU_synth_1"/>
    <property type="match status" value="1"/>
</dbReference>
<evidence type="ECO:0000259" key="5">
    <source>
        <dbReference type="Pfam" id="PF01416"/>
    </source>
</evidence>
<comment type="similarity">
    <text evidence="1">Belongs to the tRNA pseudouridine synthase TruA family.</text>
</comment>
<sequence length="649" mass="74831">MQSTPESQLQDQNLKQGERNESMFKDDDNDYSTWSRYQLISRLKELERQPSSQQQRQQERKQISRDKKMMKVEMETRESILHSDKRASSSKDKKEKRTAVPRPFDPTKYSTRLVAFKLAYFGKRYSGFEFHANNPTTLPTVEEELWKAFTKARLIFPHPSQAVGNWEGCEYSKCGRTDRGVSAFGQVIGLRVRSNRPLTRRKGGNEYIVSPMKDEEETDSYKETYFCSEKQSPREILTESFNTLPREDMVELAAECLTPSRKQIKAAYFTVKEEDKDVKHDINFDPIADELPYIAILNRLLPPDIRFLAWCPAPPLDFSARFSCRERQYRYFFTQPCFMPIPNSIDPFFKPESSLKDGFLDIEAMRAAAKLYEGLHDFRNLCKVDASKQLESFMRRIYHAEIEEVPNTSSPLEFLNSPSFQLSNSYSNSKCPKVYAFILHGSAFLWHQVRHMMAILFLVGQGLEEISIVSELLDIKKNPRRPTYQMAAETPLVLWDCIFAHEDDTERSEKLQWIYVGDTPGTADTKYGVPTGGLMDDLWRTWRERKIDETLSASLLGLVAGQGESITNLKGRPNGKGKSQKVFDGSDTPRLQGKYTPVMKKPVMDTVDIINQRYAIRKGFESSADLKEQGFRRLNNPGPDHNVESDLQV</sequence>
<comment type="caution">
    <text evidence="6">The sequence shown here is derived from an EMBL/GenBank/DDBJ whole genome shotgun (WGS) entry which is preliminary data.</text>
</comment>
<name>A0A2S4PP62_9PEZI</name>
<dbReference type="Gene3D" id="3.30.70.660">
    <property type="entry name" value="Pseudouridine synthase I, catalytic domain, C-terminal subdomain"/>
    <property type="match status" value="1"/>
</dbReference>
<accession>A0A2S4PP62</accession>
<reference evidence="6 7" key="1">
    <citation type="submission" date="2017-10" db="EMBL/GenBank/DDBJ databases">
        <title>Development of genomic resources for the powdery mildew, Erysiphe pulchra.</title>
        <authorList>
            <person name="Wadl P.A."/>
            <person name="Mack B.M."/>
            <person name="Moore G."/>
            <person name="Beltz S.B."/>
        </authorList>
    </citation>
    <scope>NUCLEOTIDE SEQUENCE [LARGE SCALE GENOMIC DNA]</scope>
    <source>
        <strain evidence="6">Cflorida</strain>
    </source>
</reference>
<feature type="domain" description="Pseudouridine synthase I TruA alpha/beta" evidence="5">
    <location>
        <begin position="368"/>
        <end position="499"/>
    </location>
</feature>
<keyword evidence="3" id="KW-0413">Isomerase</keyword>
<dbReference type="EMBL" id="PEDP01001351">
    <property type="protein sequence ID" value="POS83794.1"/>
    <property type="molecule type" value="Genomic_DNA"/>
</dbReference>
<evidence type="ECO:0000256" key="3">
    <source>
        <dbReference type="ARBA" id="ARBA00023235"/>
    </source>
</evidence>
<dbReference type="OrthoDB" id="25767at2759"/>
<organism evidence="6 7">
    <name type="scientific">Erysiphe pulchra</name>
    <dbReference type="NCBI Taxonomy" id="225359"/>
    <lineage>
        <taxon>Eukaryota</taxon>
        <taxon>Fungi</taxon>
        <taxon>Dikarya</taxon>
        <taxon>Ascomycota</taxon>
        <taxon>Pezizomycotina</taxon>
        <taxon>Leotiomycetes</taxon>
        <taxon>Erysiphales</taxon>
        <taxon>Erysiphaceae</taxon>
        <taxon>Erysiphe</taxon>
    </lineage>
</organism>
<dbReference type="STRING" id="225359.A0A2S4PP62"/>
<dbReference type="GO" id="GO:1990481">
    <property type="term" value="P:mRNA pseudouridine synthesis"/>
    <property type="evidence" value="ECO:0007669"/>
    <property type="project" value="TreeGrafter"/>
</dbReference>
<dbReference type="InterPro" id="IPR020097">
    <property type="entry name" value="PsdUridine_synth_TruA_a/b_dom"/>
</dbReference>
<evidence type="ECO:0000256" key="1">
    <source>
        <dbReference type="ARBA" id="ARBA00009375"/>
    </source>
</evidence>
<feature type="region of interest" description="Disordered" evidence="4">
    <location>
        <begin position="1"/>
        <end position="30"/>
    </location>
</feature>
<evidence type="ECO:0000313" key="7">
    <source>
        <dbReference type="Proteomes" id="UP000237438"/>
    </source>
</evidence>
<dbReference type="GO" id="GO:0005634">
    <property type="term" value="C:nucleus"/>
    <property type="evidence" value="ECO:0007669"/>
    <property type="project" value="TreeGrafter"/>
</dbReference>
<feature type="region of interest" description="Disordered" evidence="4">
    <location>
        <begin position="45"/>
        <end position="104"/>
    </location>
</feature>
<dbReference type="GO" id="GO:0005737">
    <property type="term" value="C:cytoplasm"/>
    <property type="evidence" value="ECO:0007669"/>
    <property type="project" value="TreeGrafter"/>
</dbReference>